<dbReference type="RefSeq" id="WP_093552402.1">
    <property type="nucleotide sequence ID" value="NZ_FPBO01000001.1"/>
</dbReference>
<keyword evidence="3" id="KW-1133">Transmembrane helix</keyword>
<evidence type="ECO:0000313" key="5">
    <source>
        <dbReference type="EMBL" id="SFU27640.1"/>
    </source>
</evidence>
<dbReference type="CDD" id="cd07341">
    <property type="entry name" value="M56_BlaR1_MecR1_like"/>
    <property type="match status" value="1"/>
</dbReference>
<dbReference type="Pfam" id="PF05569">
    <property type="entry name" value="Peptidase_M56"/>
    <property type="match status" value="1"/>
</dbReference>
<organism evidence="5 6">
    <name type="scientific">Pseudoduganella namucuonensis</name>
    <dbReference type="NCBI Taxonomy" id="1035707"/>
    <lineage>
        <taxon>Bacteria</taxon>
        <taxon>Pseudomonadati</taxon>
        <taxon>Pseudomonadota</taxon>
        <taxon>Betaproteobacteria</taxon>
        <taxon>Burkholderiales</taxon>
        <taxon>Oxalobacteraceae</taxon>
        <taxon>Telluria group</taxon>
        <taxon>Pseudoduganella</taxon>
    </lineage>
</organism>
<feature type="compositionally biased region" description="Pro residues" evidence="2">
    <location>
        <begin position="391"/>
        <end position="409"/>
    </location>
</feature>
<dbReference type="OrthoDB" id="15218at2"/>
<protein>
    <submittedName>
        <fullName evidence="5">Signal transducer regulating beta-lactamase production, contains metallopeptidase domain</fullName>
    </submittedName>
</protein>
<feature type="transmembrane region" description="Helical" evidence="3">
    <location>
        <begin position="83"/>
        <end position="103"/>
    </location>
</feature>
<evidence type="ECO:0000256" key="1">
    <source>
        <dbReference type="SAM" id="Coils"/>
    </source>
</evidence>
<dbReference type="AlphaFoldDB" id="A0A1I7EUQ2"/>
<dbReference type="InterPro" id="IPR008756">
    <property type="entry name" value="Peptidase_M56"/>
</dbReference>
<keyword evidence="3" id="KW-0812">Transmembrane</keyword>
<proteinExistence type="predicted"/>
<evidence type="ECO:0000259" key="4">
    <source>
        <dbReference type="Pfam" id="PF05569"/>
    </source>
</evidence>
<dbReference type="Gene3D" id="1.20.1480.30">
    <property type="entry name" value="Designed four-helix bundle protein"/>
    <property type="match status" value="1"/>
</dbReference>
<keyword evidence="1" id="KW-0175">Coiled coil</keyword>
<keyword evidence="3" id="KW-0472">Membrane</keyword>
<dbReference type="InterPro" id="IPR052173">
    <property type="entry name" value="Beta-lactam_resp_regulator"/>
</dbReference>
<accession>A0A1I7EUQ2</accession>
<feature type="transmembrane region" description="Helical" evidence="3">
    <location>
        <begin position="123"/>
        <end position="144"/>
    </location>
</feature>
<dbReference type="PANTHER" id="PTHR34978">
    <property type="entry name" value="POSSIBLE SENSOR-TRANSDUCER PROTEIN BLAR"/>
    <property type="match status" value="1"/>
</dbReference>
<feature type="transmembrane region" description="Helical" evidence="3">
    <location>
        <begin position="48"/>
        <end position="71"/>
    </location>
</feature>
<dbReference type="Proteomes" id="UP000199391">
    <property type="component" value="Unassembled WGS sequence"/>
</dbReference>
<feature type="domain" description="Peptidase M56" evidence="4">
    <location>
        <begin position="116"/>
        <end position="271"/>
    </location>
</feature>
<evidence type="ECO:0000256" key="3">
    <source>
        <dbReference type="SAM" id="Phobius"/>
    </source>
</evidence>
<feature type="coiled-coil region" evidence="1">
    <location>
        <begin position="508"/>
        <end position="613"/>
    </location>
</feature>
<dbReference type="Gene3D" id="3.30.2010.10">
    <property type="entry name" value="Metalloproteases ('zincins'), catalytic domain"/>
    <property type="match status" value="1"/>
</dbReference>
<keyword evidence="6" id="KW-1185">Reference proteome</keyword>
<dbReference type="PANTHER" id="PTHR34978:SF3">
    <property type="entry name" value="SLR0241 PROTEIN"/>
    <property type="match status" value="1"/>
</dbReference>
<evidence type="ECO:0000256" key="2">
    <source>
        <dbReference type="SAM" id="MobiDB-lite"/>
    </source>
</evidence>
<gene>
    <name evidence="5" type="ORF">SAMN05216552_1001130</name>
</gene>
<sequence length="688" mass="74121">MYPAQLFAALMPALGWSLLHFVWQGVLIGWAASLALHLLRNARPQARYAVACAALLLCAALPLGGTVWRVLEAARGYGAAPVMTAIALPAGDVVAAAIGPAALDTDQLVSWRYLLQRQLPWLVLLWACGAAVMTLRLSMGLLWVRDRTMASRHAGDPHWQRRLDQLARRLGLGRAVRLAMADGLDGPMTAGCWKPVVLVPASLITGMPPDLLEALLAHELAHIKRHDYLVNLVQSAIEILLFYHPAVWTLSRRIRVEREQIADDLAASTLGEPRRLALALTELDRFQFSTPQLAHAAHGGNLMSRIKRLVRPASEPLSWKIAAPLLGLCTACAVLYAHAAPAVDAPVAPATPALDAPAPPPPPVMDVPAVPAPPKPVSAVPAVPAVPAAPAPPAPPAIPAPPAAPPAPAPEDEHASAGGAQAWRSPRGQGGAITFGHLSINYNAKDAYAVKRGDGYVSVHVGRGDMEEVRRLDGAVKGDFIWFRDGGKAWLIKDPALLAKASAAWAQSDALNQKMKEQNQVMEQHNKAMAALGDRMQALSEQAARQVRGERHGKIERLAREQEAVARKMEAVARKMERSRDTGADREALRREMETLETRMEPLKRQMGQLSAELGKMHGDMAATHAPMEALSAEMREASKPLRELGAKMGELGREQGRLSREADQTVRALIQEAVRNGRAEAIPAPKG</sequence>
<dbReference type="STRING" id="1035707.SAMN05216552_1001130"/>
<evidence type="ECO:0000313" key="6">
    <source>
        <dbReference type="Proteomes" id="UP000199391"/>
    </source>
</evidence>
<reference evidence="6" key="1">
    <citation type="submission" date="2016-10" db="EMBL/GenBank/DDBJ databases">
        <authorList>
            <person name="Varghese N."/>
            <person name="Submissions S."/>
        </authorList>
    </citation>
    <scope>NUCLEOTIDE SEQUENCE [LARGE SCALE GENOMIC DNA]</scope>
    <source>
        <strain evidence="6">CGMCC 1.11014</strain>
    </source>
</reference>
<name>A0A1I7EUQ2_9BURK</name>
<feature type="region of interest" description="Disordered" evidence="2">
    <location>
        <begin position="391"/>
        <end position="428"/>
    </location>
</feature>
<dbReference type="EMBL" id="FPBO01000001">
    <property type="protein sequence ID" value="SFU27640.1"/>
    <property type="molecule type" value="Genomic_DNA"/>
</dbReference>